<evidence type="ECO:0000256" key="7">
    <source>
        <dbReference type="SAM" id="MobiDB-lite"/>
    </source>
</evidence>
<dbReference type="GO" id="GO:0008017">
    <property type="term" value="F:microtubule binding"/>
    <property type="evidence" value="ECO:0007669"/>
    <property type="project" value="InterPro"/>
</dbReference>
<comment type="similarity">
    <text evidence="5">Belongs to the TRAFAC class myosin-kinesin ATPase superfamily. Kinesin family.</text>
</comment>
<dbReference type="AlphaFoldDB" id="A0AAV0TW53"/>
<dbReference type="PROSITE" id="PS50067">
    <property type="entry name" value="KINESIN_MOTOR_2"/>
    <property type="match status" value="1"/>
</dbReference>
<reference evidence="9" key="1">
    <citation type="submission" date="2022-12" db="EMBL/GenBank/DDBJ databases">
        <authorList>
            <person name="Webb A."/>
        </authorList>
    </citation>
    <scope>NUCLEOTIDE SEQUENCE</scope>
    <source>
        <strain evidence="9">Hp1</strain>
    </source>
</reference>
<keyword evidence="2" id="KW-0963">Cytoplasm</keyword>
<dbReference type="EMBL" id="CANTFL010000665">
    <property type="protein sequence ID" value="CAI5726692.1"/>
    <property type="molecule type" value="Genomic_DNA"/>
</dbReference>
<keyword evidence="10" id="KW-1185">Reference proteome</keyword>
<dbReference type="SUPFAM" id="SSF52540">
    <property type="entry name" value="P-loop containing nucleoside triphosphate hydrolases"/>
    <property type="match status" value="1"/>
</dbReference>
<evidence type="ECO:0000256" key="3">
    <source>
        <dbReference type="ARBA" id="ARBA00023175"/>
    </source>
</evidence>
<dbReference type="InterPro" id="IPR047149">
    <property type="entry name" value="KIF11-like"/>
</dbReference>
<feature type="coiled-coil region" evidence="6">
    <location>
        <begin position="406"/>
        <end position="461"/>
    </location>
</feature>
<feature type="compositionally biased region" description="Polar residues" evidence="7">
    <location>
        <begin position="893"/>
        <end position="918"/>
    </location>
</feature>
<dbReference type="InterPro" id="IPR027417">
    <property type="entry name" value="P-loop_NTPase"/>
</dbReference>
<feature type="region of interest" description="Disordered" evidence="7">
    <location>
        <begin position="1012"/>
        <end position="1073"/>
    </location>
</feature>
<feature type="domain" description="Kinesin motor" evidence="8">
    <location>
        <begin position="68"/>
        <end position="290"/>
    </location>
</feature>
<dbReference type="GO" id="GO:0005524">
    <property type="term" value="F:ATP binding"/>
    <property type="evidence" value="ECO:0007669"/>
    <property type="project" value="InterPro"/>
</dbReference>
<comment type="caution">
    <text evidence="9">The sequence shown here is derived from an EMBL/GenBank/DDBJ whole genome shotgun (WGS) entry which is preliminary data.</text>
</comment>
<dbReference type="GO" id="GO:0072686">
    <property type="term" value="C:mitotic spindle"/>
    <property type="evidence" value="ECO:0007669"/>
    <property type="project" value="TreeGrafter"/>
</dbReference>
<dbReference type="SMART" id="SM00129">
    <property type="entry name" value="KISc"/>
    <property type="match status" value="1"/>
</dbReference>
<dbReference type="InterPro" id="IPR036961">
    <property type="entry name" value="Kinesin_motor_dom_sf"/>
</dbReference>
<dbReference type="PANTHER" id="PTHR47970:SF12">
    <property type="entry name" value="KINESIN FAMILY MEMBER 11"/>
    <property type="match status" value="1"/>
</dbReference>
<dbReference type="GO" id="GO:0051231">
    <property type="term" value="P:spindle elongation"/>
    <property type="evidence" value="ECO:0007669"/>
    <property type="project" value="TreeGrafter"/>
</dbReference>
<dbReference type="Pfam" id="PF00225">
    <property type="entry name" value="Kinesin"/>
    <property type="match status" value="1"/>
</dbReference>
<keyword evidence="3" id="KW-0505">Motor protein</keyword>
<dbReference type="InterPro" id="IPR001752">
    <property type="entry name" value="Kinesin_motor_dom"/>
</dbReference>
<name>A0AAV0TW53_HYABA</name>
<dbReference type="PANTHER" id="PTHR47970">
    <property type="entry name" value="KINESIN-LIKE PROTEIN KIF11"/>
    <property type="match status" value="1"/>
</dbReference>
<sequence length="1073" mass="118048">MESSRDLRRLSSSSSSSAHDAPPPPLPPAITTNVQVASSEVAIVKRKTYTFDRVFGQYSTQKDVFDAVTGTGKTYTMQGDLLPGSEPAGIIPRSVRCIFDDLGASGEEFSVRVSFLQLYNEELKDLLDPDADKKLRLMEDAKKGGIYCVNLLELTATTAKHVYELVNTGVKNRITSETLMNENSSRSHSIFTIRIHSKEHNAAGRSGARNARAREAGTINQSLLTLGRVITALVDNLPHVPYRDSKLTRLLQESLGGRAKTTIIATLAPCADSLDETLSTLEYAFRAKHIKNKPELNQKMTKSGLLNDFESEIETLRAALRAARLKDGVYLPLEQFTDMQERLSGQAVQLTELEDILKARNSSCKELEEVAEKNASEVAALVYAKQEMGEKLAATQVQLTETKQTLAKVSDQLQRVQVVLKAFQNNEQVLLANGLTAAELYDARQKQIAQLLTKIESTQRNDETNTELATSYRSASQFQINSFLERLATHKESQEKMFTNVLSALRELQTTQSSDLHGLVTNLRAVEGVVEANRLQATQSLAEDDAQKSAQREEVANSMKEQQQTMQEQLKKLVEMSKCHAAAIIVNLTASESRTLSCLETVQSTLDESRAELGTFLVEQSKKLQELQAVIDTSVQIQSKELDESKAVVTAALRDSHARHQEELSGLKTHLAQYIEKCIQNGNEKLDEQTVLIQENAKHQQKQLLCVQTTTEKEMQGFLQAMDSQSVKQKSEATKLHERFSEMRDQLVDAKARQTELIQSHERLQTTWCNATTGLTLKHTKDMDCLSETHLKCHTTTSRKRREQLSQFVREHEELQTLVNGGCKALEERLHAQMSNAKGKIGLCLKLGKDVVDEATAASNQQLQEMQTYMKKRKINARTGFTPIKKDDRPFPSFQSTNSPAMASDAATNSPVSIGSPSPSEPGRKRQRTSDDSPSGFDHVTRSAATCAMPFPRDASVSTKTSQSAAGIPTSPSNQDALDTSKTSVVACVDARGTSVTSGFTDAKSVVTPSKLKKAGVSGMHNKKSSGVAVTNRSMKVPSAGATSRKTTAASSIAAPKRYRAKSPRGDPSSHGR</sequence>
<dbReference type="Gene3D" id="3.40.850.10">
    <property type="entry name" value="Kinesin motor domain"/>
    <property type="match status" value="1"/>
</dbReference>
<dbReference type="GO" id="GO:0005876">
    <property type="term" value="C:spindle microtubule"/>
    <property type="evidence" value="ECO:0007669"/>
    <property type="project" value="TreeGrafter"/>
</dbReference>
<evidence type="ECO:0000259" key="8">
    <source>
        <dbReference type="PROSITE" id="PS50067"/>
    </source>
</evidence>
<feature type="compositionally biased region" description="Polar residues" evidence="7">
    <location>
        <begin position="1041"/>
        <end position="1051"/>
    </location>
</feature>
<dbReference type="GO" id="GO:0008574">
    <property type="term" value="F:plus-end-directed microtubule motor activity"/>
    <property type="evidence" value="ECO:0007669"/>
    <property type="project" value="TreeGrafter"/>
</dbReference>
<evidence type="ECO:0000256" key="5">
    <source>
        <dbReference type="PROSITE-ProRule" id="PRU00283"/>
    </source>
</evidence>
<keyword evidence="6" id="KW-0175">Coiled coil</keyword>
<feature type="compositionally biased region" description="Low complexity" evidence="7">
    <location>
        <begin position="10"/>
        <end position="20"/>
    </location>
</feature>
<evidence type="ECO:0000256" key="2">
    <source>
        <dbReference type="ARBA" id="ARBA00022490"/>
    </source>
</evidence>
<dbReference type="GO" id="GO:0090307">
    <property type="term" value="P:mitotic spindle assembly"/>
    <property type="evidence" value="ECO:0007669"/>
    <property type="project" value="TreeGrafter"/>
</dbReference>
<feature type="region of interest" description="Disordered" evidence="7">
    <location>
        <begin position="879"/>
        <end position="979"/>
    </location>
</feature>
<protein>
    <recommendedName>
        <fullName evidence="8">Kinesin motor domain-containing protein</fullName>
    </recommendedName>
</protein>
<comment type="caution">
    <text evidence="5">Lacks conserved residue(s) required for the propagation of feature annotation.</text>
</comment>
<organism evidence="9 10">
    <name type="scientific">Hyaloperonospora brassicae</name>
    <name type="common">Brassica downy mildew</name>
    <name type="synonym">Peronospora brassicae</name>
    <dbReference type="NCBI Taxonomy" id="162125"/>
    <lineage>
        <taxon>Eukaryota</taxon>
        <taxon>Sar</taxon>
        <taxon>Stramenopiles</taxon>
        <taxon>Oomycota</taxon>
        <taxon>Peronosporomycetes</taxon>
        <taxon>Peronosporales</taxon>
        <taxon>Peronosporaceae</taxon>
        <taxon>Hyaloperonospora</taxon>
    </lineage>
</organism>
<comment type="subcellular location">
    <subcellularLocation>
        <location evidence="1">Cytoplasm</location>
        <location evidence="1">Cytoskeleton</location>
    </subcellularLocation>
</comment>
<evidence type="ECO:0000256" key="6">
    <source>
        <dbReference type="SAM" id="Coils"/>
    </source>
</evidence>
<feature type="compositionally biased region" description="Basic and acidic residues" evidence="7">
    <location>
        <begin position="922"/>
        <end position="931"/>
    </location>
</feature>
<accession>A0AAV0TW53</accession>
<dbReference type="PRINTS" id="PR00380">
    <property type="entry name" value="KINESINHEAVY"/>
</dbReference>
<feature type="compositionally biased region" description="Polar residues" evidence="7">
    <location>
        <begin position="956"/>
        <end position="979"/>
    </location>
</feature>
<dbReference type="GO" id="GO:0007018">
    <property type="term" value="P:microtubule-based movement"/>
    <property type="evidence" value="ECO:0007669"/>
    <property type="project" value="InterPro"/>
</dbReference>
<feature type="compositionally biased region" description="Basic and acidic residues" evidence="7">
    <location>
        <begin position="1064"/>
        <end position="1073"/>
    </location>
</feature>
<evidence type="ECO:0000256" key="1">
    <source>
        <dbReference type="ARBA" id="ARBA00004245"/>
    </source>
</evidence>
<evidence type="ECO:0000256" key="4">
    <source>
        <dbReference type="ARBA" id="ARBA00023212"/>
    </source>
</evidence>
<keyword evidence="4" id="KW-0206">Cytoskeleton</keyword>
<dbReference type="Proteomes" id="UP001162031">
    <property type="component" value="Unassembled WGS sequence"/>
</dbReference>
<gene>
    <name evidence="9" type="ORF">HBR001_LOCUS3909</name>
</gene>
<feature type="region of interest" description="Disordered" evidence="7">
    <location>
        <begin position="1"/>
        <end position="28"/>
    </location>
</feature>
<evidence type="ECO:0000313" key="10">
    <source>
        <dbReference type="Proteomes" id="UP001162031"/>
    </source>
</evidence>
<proteinExistence type="inferred from homology"/>
<evidence type="ECO:0000313" key="9">
    <source>
        <dbReference type="EMBL" id="CAI5726692.1"/>
    </source>
</evidence>